<dbReference type="PATRIC" id="fig|1244083.3.peg.834"/>
<dbReference type="Proteomes" id="UP000011939">
    <property type="component" value="Unassembled WGS sequence"/>
</dbReference>
<evidence type="ECO:0000313" key="1">
    <source>
        <dbReference type="EMBL" id="EKU11554.1"/>
    </source>
</evidence>
<comment type="caution">
    <text evidence="1">The sequence shown here is derived from an EMBL/GenBank/DDBJ whole genome shotgun (WGS) entry which is preliminary data.</text>
</comment>
<dbReference type="AlphaFoldDB" id="M5IQK1"/>
<reference evidence="1 2" key="1">
    <citation type="journal article" date="2013" name="Genome Announc.">
        <title>Genome Sequence of Campylobacter showae UNSWCD, Isolated from a Patient with Crohn's Disease.</title>
        <authorList>
            <person name="Tay A.P."/>
            <person name="Kaakoush N.O."/>
            <person name="Deshpande N.P."/>
            <person name="Chen Z."/>
            <person name="Mitchell H."/>
            <person name="Wilkins M.R."/>
        </authorList>
    </citation>
    <scope>NUCLEOTIDE SEQUENCE [LARGE SCALE GENOMIC DNA]</scope>
    <source>
        <strain evidence="1 2">CSUNSWCD</strain>
    </source>
</reference>
<dbReference type="STRING" id="1244083.CSUNSWCD_1592"/>
<name>M5IQK1_9BACT</name>
<dbReference type="EMBL" id="AMZQ01000005">
    <property type="protein sequence ID" value="EKU11554.1"/>
    <property type="molecule type" value="Genomic_DNA"/>
</dbReference>
<gene>
    <name evidence="1" type="ORF">CSUNSWCD_1592</name>
</gene>
<sequence length="73" mass="8377">MRVNLRLNLNGSACESNFKFYIKTSSPRRKLAEFFDAETAAKFNLEIGRVIAVLASVLPRYSSVDFCFYVFSR</sequence>
<evidence type="ECO:0000313" key="2">
    <source>
        <dbReference type="Proteomes" id="UP000011939"/>
    </source>
</evidence>
<protein>
    <submittedName>
        <fullName evidence="1">Uncharacterized protein</fullName>
    </submittedName>
</protein>
<proteinExistence type="predicted"/>
<accession>M5IQK1</accession>
<organism evidence="1 2">
    <name type="scientific">Campylobacter showae CSUNSWCD</name>
    <dbReference type="NCBI Taxonomy" id="1244083"/>
    <lineage>
        <taxon>Bacteria</taxon>
        <taxon>Pseudomonadati</taxon>
        <taxon>Campylobacterota</taxon>
        <taxon>Epsilonproteobacteria</taxon>
        <taxon>Campylobacterales</taxon>
        <taxon>Campylobacteraceae</taxon>
        <taxon>Campylobacter</taxon>
    </lineage>
</organism>